<dbReference type="EMBL" id="AB172189">
    <property type="protein sequence ID" value="BAE89251.1"/>
    <property type="molecule type" value="mRNA"/>
</dbReference>
<organism evidence="1">
    <name type="scientific">Macaca fascicularis</name>
    <name type="common">Crab-eating macaque</name>
    <name type="synonym">Cynomolgus monkey</name>
    <dbReference type="NCBI Taxonomy" id="9541"/>
    <lineage>
        <taxon>Eukaryota</taxon>
        <taxon>Metazoa</taxon>
        <taxon>Chordata</taxon>
        <taxon>Craniata</taxon>
        <taxon>Vertebrata</taxon>
        <taxon>Euteleostomi</taxon>
        <taxon>Mammalia</taxon>
        <taxon>Eutheria</taxon>
        <taxon>Euarchontoglires</taxon>
        <taxon>Primates</taxon>
        <taxon>Haplorrhini</taxon>
        <taxon>Catarrhini</taxon>
        <taxon>Cercopithecidae</taxon>
        <taxon>Cercopithecinae</taxon>
        <taxon>Macaca</taxon>
    </lineage>
</organism>
<sequence length="49" mass="5828">MEVNVSSDKSHLESMFPQNDVMYICICVNSLKKDWKNANPLTFRFNFER</sequence>
<protein>
    <submittedName>
        <fullName evidence="1">Macaca fascicularis brain cDNA clone: QflA-17053, similar to human ret finger protein-like 3 antisense (RFPL3S) onchromosome 22, RefSeq: NR_001450.1</fullName>
    </submittedName>
</protein>
<dbReference type="AlphaFoldDB" id="I7GI46"/>
<name>I7GI46_MACFA</name>
<accession>I7GI46</accession>
<proteinExistence type="evidence at transcript level"/>
<evidence type="ECO:0000313" key="1">
    <source>
        <dbReference type="EMBL" id="BAE89251.1"/>
    </source>
</evidence>
<reference evidence="1" key="1">
    <citation type="journal article" date="2007" name="PLoS Biol.">
        <title>Rate of evolution in brain-expressed genes in humans and other primates.</title>
        <authorList>
            <person name="Wang H.-Y."/>
            <person name="Chien H.-C."/>
            <person name="Osada N."/>
            <person name="Hashimoto K."/>
            <person name="Sugano S."/>
            <person name="Gojobori T."/>
            <person name="Chou C.-K."/>
            <person name="Tsai S.-F."/>
            <person name="Wu C.-I."/>
            <person name="Shen C.-K.J."/>
        </authorList>
    </citation>
    <scope>NUCLEOTIDE SEQUENCE</scope>
</reference>